<dbReference type="EMBL" id="SRLO01001747">
    <property type="protein sequence ID" value="TNN35570.1"/>
    <property type="molecule type" value="Genomic_DNA"/>
</dbReference>
<dbReference type="Proteomes" id="UP000314294">
    <property type="component" value="Unassembled WGS sequence"/>
</dbReference>
<proteinExistence type="predicted"/>
<gene>
    <name evidence="1" type="ORF">EYF80_054267</name>
</gene>
<comment type="caution">
    <text evidence="1">The sequence shown here is derived from an EMBL/GenBank/DDBJ whole genome shotgun (WGS) entry which is preliminary data.</text>
</comment>
<organism evidence="1 2">
    <name type="scientific">Liparis tanakae</name>
    <name type="common">Tanaka's snailfish</name>
    <dbReference type="NCBI Taxonomy" id="230148"/>
    <lineage>
        <taxon>Eukaryota</taxon>
        <taxon>Metazoa</taxon>
        <taxon>Chordata</taxon>
        <taxon>Craniata</taxon>
        <taxon>Vertebrata</taxon>
        <taxon>Euteleostomi</taxon>
        <taxon>Actinopterygii</taxon>
        <taxon>Neopterygii</taxon>
        <taxon>Teleostei</taxon>
        <taxon>Neoteleostei</taxon>
        <taxon>Acanthomorphata</taxon>
        <taxon>Eupercaria</taxon>
        <taxon>Perciformes</taxon>
        <taxon>Cottioidei</taxon>
        <taxon>Cottales</taxon>
        <taxon>Liparidae</taxon>
        <taxon>Liparis</taxon>
    </lineage>
</organism>
<reference evidence="1 2" key="1">
    <citation type="submission" date="2019-03" db="EMBL/GenBank/DDBJ databases">
        <title>First draft genome of Liparis tanakae, snailfish: a comprehensive survey of snailfish specific genes.</title>
        <authorList>
            <person name="Kim W."/>
            <person name="Song I."/>
            <person name="Jeong J.-H."/>
            <person name="Kim D."/>
            <person name="Kim S."/>
            <person name="Ryu S."/>
            <person name="Song J.Y."/>
            <person name="Lee S.K."/>
        </authorList>
    </citation>
    <scope>NUCLEOTIDE SEQUENCE [LARGE SCALE GENOMIC DNA]</scope>
    <source>
        <tissue evidence="1">Muscle</tissue>
    </source>
</reference>
<name>A0A4Z2F3V8_9TELE</name>
<evidence type="ECO:0000313" key="1">
    <source>
        <dbReference type="EMBL" id="TNN35570.1"/>
    </source>
</evidence>
<keyword evidence="2" id="KW-1185">Reference proteome</keyword>
<dbReference type="AlphaFoldDB" id="A0A4Z2F3V8"/>
<protein>
    <submittedName>
        <fullName evidence="1">Uncharacterized protein</fullName>
    </submittedName>
</protein>
<evidence type="ECO:0000313" key="2">
    <source>
        <dbReference type="Proteomes" id="UP000314294"/>
    </source>
</evidence>
<sequence>MATVNTPRSPNAVLGTETCGGFGLLVRRRLGEACGGQTAAARSRGRLENLDSPWLQLTSNDPFHVNTFVRLRSDQHLENSIRSG</sequence>
<accession>A0A4Z2F3V8</accession>